<name>A0A6C0LDB5_9ZZZZ</name>
<evidence type="ECO:0008006" key="2">
    <source>
        <dbReference type="Google" id="ProtNLM"/>
    </source>
</evidence>
<dbReference type="EMBL" id="MN740472">
    <property type="protein sequence ID" value="QHU28583.1"/>
    <property type="molecule type" value="Genomic_DNA"/>
</dbReference>
<protein>
    <recommendedName>
        <fullName evidence="2">Methyltransferase domain-containing protein</fullName>
    </recommendedName>
</protein>
<dbReference type="PANTHER" id="PTHR40036">
    <property type="entry name" value="MACROCIN O-METHYLTRANSFERASE"/>
    <property type="match status" value="1"/>
</dbReference>
<dbReference type="SUPFAM" id="SSF53335">
    <property type="entry name" value="S-adenosyl-L-methionine-dependent methyltransferases"/>
    <property type="match status" value="1"/>
</dbReference>
<evidence type="ECO:0000313" key="1">
    <source>
        <dbReference type="EMBL" id="QHU28583.1"/>
    </source>
</evidence>
<dbReference type="InterPro" id="IPR029063">
    <property type="entry name" value="SAM-dependent_MTases_sf"/>
</dbReference>
<organism evidence="1">
    <name type="scientific">viral metagenome</name>
    <dbReference type="NCBI Taxonomy" id="1070528"/>
    <lineage>
        <taxon>unclassified sequences</taxon>
        <taxon>metagenomes</taxon>
        <taxon>organismal metagenomes</taxon>
    </lineage>
</organism>
<dbReference type="PANTHER" id="PTHR40036:SF1">
    <property type="entry name" value="MACROCIN O-METHYLTRANSFERASE"/>
    <property type="match status" value="1"/>
</dbReference>
<dbReference type="InterPro" id="IPR008884">
    <property type="entry name" value="TylF_MeTrfase"/>
</dbReference>
<proteinExistence type="predicted"/>
<dbReference type="AlphaFoldDB" id="A0A6C0LDB5"/>
<reference evidence="1" key="1">
    <citation type="journal article" date="2020" name="Nature">
        <title>Giant virus diversity and host interactions through global metagenomics.</title>
        <authorList>
            <person name="Schulz F."/>
            <person name="Roux S."/>
            <person name="Paez-Espino D."/>
            <person name="Jungbluth S."/>
            <person name="Walsh D.A."/>
            <person name="Denef V.J."/>
            <person name="McMahon K.D."/>
            <person name="Konstantinidis K.T."/>
            <person name="Eloe-Fadrosh E.A."/>
            <person name="Kyrpides N.C."/>
            <person name="Woyke T."/>
        </authorList>
    </citation>
    <scope>NUCLEOTIDE SEQUENCE</scope>
    <source>
        <strain evidence="1">GVMAG-M-3300027770-73</strain>
    </source>
</reference>
<sequence length="542" mass="64814">MDNSNIILYETMPEWESYEAFVQSIENNIIPNIDKDILLYLLVNNFIDSTGLWLEFGTGYGTSTNHISHYCKDIVYSFDSFKPNSFNSPKNISLPHNLNKNIEIITGWFIDTIPIFKNNQLFENYISFLHVDCDIYESTCQVLNELHAYIKPGCIIVFGKLLNFLDYQLHQLKAFYEFIRKYKIKFEWIGMNGSFSKNVTNNNCHAVGIKIIHNPFFYLSSNTLSLNPEQNKEMDEKFDWKKYISYYSDLSHFTNKNEAWDHWIKNGEKECRVYFNKDDQEQEVLNLIQKQDILDLIQEQEIKYTFDWITYKNTYEDLYLIDTLDEAWNHWIHHGKIEERKFFSIEKNDATQIRGIENEQSIETLKLRFDWVKYVDTYDDLGSINTLEQAWDHWIHNGRNENRKYFSMDIKRTIHRVLSETKLNSEFDWLFYINNYDDLSHLTNEKDAWNHWIEYGKNENRDAVFNWCEYIGNLNLSSLGINSKGAAFEHWLKNGKKRYKVPHDFNWVNYIRKNIELTALVNTESEAIYHWLNIGSNQNLSY</sequence>
<dbReference type="Pfam" id="PF13578">
    <property type="entry name" value="Methyltransf_24"/>
    <property type="match status" value="1"/>
</dbReference>
<accession>A0A6C0LDB5</accession>
<dbReference type="Gene3D" id="3.40.50.150">
    <property type="entry name" value="Vaccinia Virus protein VP39"/>
    <property type="match status" value="1"/>
</dbReference>